<reference evidence="1" key="1">
    <citation type="journal article" date="2020" name="mSystems">
        <title>Genome- and Community-Level Interaction Insights into Carbon Utilization and Element Cycling Functions of Hydrothermarchaeota in Hydrothermal Sediment.</title>
        <authorList>
            <person name="Zhou Z."/>
            <person name="Liu Y."/>
            <person name="Xu W."/>
            <person name="Pan J."/>
            <person name="Luo Z.H."/>
            <person name="Li M."/>
        </authorList>
    </citation>
    <scope>NUCLEOTIDE SEQUENCE [LARGE SCALE GENOMIC DNA]</scope>
    <source>
        <strain evidence="1">SpSt-735</strain>
    </source>
</reference>
<dbReference type="SUPFAM" id="SSF51998">
    <property type="entry name" value="PFL-like glycyl radical enzymes"/>
    <property type="match status" value="1"/>
</dbReference>
<comment type="caution">
    <text evidence="1">The sequence shown here is derived from an EMBL/GenBank/DDBJ whole genome shotgun (WGS) entry which is preliminary data.</text>
</comment>
<dbReference type="PANTHER" id="PTHR37560:SF2">
    <property type="entry name" value="DUF711 DOMAIN-CONTAINING PROTEIN"/>
    <property type="match status" value="1"/>
</dbReference>
<organism evidence="1">
    <name type="scientific">Thermofilum pendens</name>
    <dbReference type="NCBI Taxonomy" id="2269"/>
    <lineage>
        <taxon>Archaea</taxon>
        <taxon>Thermoproteota</taxon>
        <taxon>Thermoprotei</taxon>
        <taxon>Thermofilales</taxon>
        <taxon>Thermofilaceae</taxon>
        <taxon>Thermofilum</taxon>
    </lineage>
</organism>
<protein>
    <submittedName>
        <fullName evidence="1">DUF711 family protein</fullName>
    </submittedName>
</protein>
<dbReference type="InterPro" id="IPR007841">
    <property type="entry name" value="UPF0210"/>
</dbReference>
<dbReference type="EMBL" id="DTFI01000111">
    <property type="protein sequence ID" value="HGI43690.1"/>
    <property type="molecule type" value="Genomic_DNA"/>
</dbReference>
<dbReference type="AlphaFoldDB" id="A0A7C4FF79"/>
<gene>
    <name evidence="1" type="ORF">ENV17_04840</name>
</gene>
<dbReference type="PANTHER" id="PTHR37560">
    <property type="entry name" value="UPF0210 PROTEIN SPR0218"/>
    <property type="match status" value="1"/>
</dbReference>
<dbReference type="Pfam" id="PF05167">
    <property type="entry name" value="DUF711"/>
    <property type="match status" value="1"/>
</dbReference>
<accession>A0A7C4FF79</accession>
<proteinExistence type="predicted"/>
<name>A0A7C4FF79_THEPE</name>
<dbReference type="Gene3D" id="3.20.70.20">
    <property type="match status" value="1"/>
</dbReference>
<sequence length="351" mass="38535">MSLRERGFEVRAVTLHVKSGSSRVEVSLAELAESLRTFAQETGVRIRSRRVVTEPAPLKELPRVTERVSTIAASAGFDYIAVPLTEVPEPRELTEVMMSYEKLYTSLEYNAARADEIAALLKSLSEASPLLGTRFAVSFGERLQTPYFPATLTCEEGVTLSLLYVRLFKENLRRLEGLGKTLKTLEEISLKTLPGFLGIDLSLSPWMEESVAELIESVTGVVFASPGTISAIKLLNDIIAGLAEKLRAVGFNEVMLPLAEDNRLKELAALGHLRLSHLLSYAHVCVAGLDMVVIPDEVELKVLTGLLRDLEAIHSMKKRTLGLRLVLAPAEEGDEVQLGMFGKVPVINPLE</sequence>
<evidence type="ECO:0000313" key="1">
    <source>
        <dbReference type="EMBL" id="HGI43690.1"/>
    </source>
</evidence>